<dbReference type="GO" id="GO:0051539">
    <property type="term" value="F:4 iron, 4 sulfur cluster binding"/>
    <property type="evidence" value="ECO:0007669"/>
    <property type="project" value="UniProtKB-UniRule"/>
</dbReference>
<evidence type="ECO:0000259" key="22">
    <source>
        <dbReference type="Pfam" id="PF13087"/>
    </source>
</evidence>
<feature type="region of interest" description="Disordered" evidence="19">
    <location>
        <begin position="314"/>
        <end position="387"/>
    </location>
</feature>
<feature type="compositionally biased region" description="Basic and acidic residues" evidence="19">
    <location>
        <begin position="234"/>
        <end position="244"/>
    </location>
</feature>
<dbReference type="OrthoDB" id="6513042at2759"/>
<keyword evidence="5 18" id="KW-0479">Metal-binding</keyword>
<feature type="compositionally biased region" description="Basic and acidic residues" evidence="19">
    <location>
        <begin position="316"/>
        <end position="335"/>
    </location>
</feature>
<dbReference type="EMBL" id="SWFS01000432">
    <property type="protein sequence ID" value="KAA8904246.1"/>
    <property type="molecule type" value="Genomic_DNA"/>
</dbReference>
<dbReference type="GO" id="GO:0006281">
    <property type="term" value="P:DNA repair"/>
    <property type="evidence" value="ECO:0007669"/>
    <property type="project" value="UniProtKB-KW"/>
</dbReference>
<dbReference type="InterPro" id="IPR041677">
    <property type="entry name" value="DNA2/NAM7_AAA_11"/>
</dbReference>
<dbReference type="Gene3D" id="3.40.50.300">
    <property type="entry name" value="P-loop containing nucleotide triphosphate hydrolases"/>
    <property type="match status" value="1"/>
</dbReference>
<keyword evidence="13 18" id="KW-0238">DNA-binding</keyword>
<comment type="subcellular location">
    <subcellularLocation>
        <location evidence="18">Nucleus</location>
    </subcellularLocation>
    <subcellularLocation>
        <location evidence="18">Chromosome</location>
    </subcellularLocation>
</comment>
<feature type="region of interest" description="Disordered" evidence="19">
    <location>
        <begin position="1"/>
        <end position="93"/>
    </location>
</feature>
<evidence type="ECO:0000256" key="2">
    <source>
        <dbReference type="ARBA" id="ARBA00007913"/>
    </source>
</evidence>
<dbReference type="GO" id="GO:0005634">
    <property type="term" value="C:nucleus"/>
    <property type="evidence" value="ECO:0007669"/>
    <property type="project" value="UniProtKB-SubCell"/>
</dbReference>
<feature type="compositionally biased region" description="Acidic residues" evidence="19">
    <location>
        <begin position="336"/>
        <end position="348"/>
    </location>
</feature>
<dbReference type="Pfam" id="PF08696">
    <property type="entry name" value="Dna2"/>
    <property type="match status" value="1"/>
</dbReference>
<feature type="domain" description="DNA2/NAM7 helicase helicase" evidence="21">
    <location>
        <begin position="990"/>
        <end position="1076"/>
    </location>
</feature>
<dbReference type="Gene3D" id="3.90.320.10">
    <property type="match status" value="1"/>
</dbReference>
<dbReference type="InterPro" id="IPR026851">
    <property type="entry name" value="Dna2/JHS1_DEXXQ-box"/>
</dbReference>
<dbReference type="Pfam" id="PF13087">
    <property type="entry name" value="AAA_12"/>
    <property type="match status" value="1"/>
</dbReference>
<feature type="compositionally biased region" description="Polar residues" evidence="19">
    <location>
        <begin position="116"/>
        <end position="135"/>
    </location>
</feature>
<keyword evidence="12 18" id="KW-0411">Iron-sulfur</keyword>
<dbReference type="AlphaFoldDB" id="A0A642URN9"/>
<comment type="function">
    <text evidence="18">Key enzyme involved in DNA replication and DNA repair. Involved in Okazaki fragments processing by cleaving long flaps that escape FEN1: flaps that are longer than 27 nucleotides are coated by replication protein A complex (RPA), leading to recruit DNA2 which cleaves the flap until it is too short to bind RPA and becomes a substrate for FEN1. Also involved in 5'-end resection of DNA during double-strand break (DSB) repair by mediating the cleavage of 5'-ssDNA.</text>
</comment>
<keyword evidence="3 18" id="KW-0004">4Fe-4S</keyword>
<evidence type="ECO:0000256" key="14">
    <source>
        <dbReference type="ARBA" id="ARBA00023204"/>
    </source>
</evidence>
<evidence type="ECO:0000256" key="9">
    <source>
        <dbReference type="ARBA" id="ARBA00022806"/>
    </source>
</evidence>
<evidence type="ECO:0000256" key="4">
    <source>
        <dbReference type="ARBA" id="ARBA00022705"/>
    </source>
</evidence>
<dbReference type="InterPro" id="IPR027417">
    <property type="entry name" value="P-loop_NTPase"/>
</dbReference>
<dbReference type="PANTHER" id="PTHR10887:SF433">
    <property type="entry name" value="DNA REPLICATION ATP-DEPENDENT HELICASE_NUCLEASE DNA2"/>
    <property type="match status" value="1"/>
</dbReference>
<evidence type="ECO:0000256" key="10">
    <source>
        <dbReference type="ARBA" id="ARBA00022840"/>
    </source>
</evidence>
<dbReference type="EC" id="3.1.-.-" evidence="18"/>
<keyword evidence="8 18" id="KW-0378">Hydrolase</keyword>
<keyword evidence="18" id="KW-0540">Nuclease</keyword>
<evidence type="ECO:0000256" key="12">
    <source>
        <dbReference type="ARBA" id="ARBA00023014"/>
    </source>
</evidence>
<keyword evidence="6 18" id="KW-0547">Nucleotide-binding</keyword>
<feature type="compositionally biased region" description="Basic and acidic residues" evidence="19">
    <location>
        <begin position="193"/>
        <end position="204"/>
    </location>
</feature>
<evidence type="ECO:0000313" key="23">
    <source>
        <dbReference type="EMBL" id="KAA8904246.1"/>
    </source>
</evidence>
<feature type="region of interest" description="Disordered" evidence="19">
    <location>
        <begin position="278"/>
        <end position="297"/>
    </location>
</feature>
<keyword evidence="18" id="KW-0158">Chromosome</keyword>
<dbReference type="PANTHER" id="PTHR10887">
    <property type="entry name" value="DNA2/NAM7 HELICASE FAMILY"/>
    <property type="match status" value="1"/>
</dbReference>
<dbReference type="GO" id="GO:0017116">
    <property type="term" value="F:single-stranded DNA helicase activity"/>
    <property type="evidence" value="ECO:0007669"/>
    <property type="project" value="UniProtKB-UniRule"/>
</dbReference>
<dbReference type="EC" id="3.6.4.12" evidence="18"/>
<keyword evidence="10 18" id="KW-0067">ATP-binding</keyword>
<evidence type="ECO:0000256" key="3">
    <source>
        <dbReference type="ARBA" id="ARBA00022485"/>
    </source>
</evidence>
<feature type="compositionally biased region" description="Acidic residues" evidence="19">
    <location>
        <begin position="251"/>
        <end position="264"/>
    </location>
</feature>
<gene>
    <name evidence="23" type="ORF">TRICI_005556</name>
</gene>
<feature type="compositionally biased region" description="Polar residues" evidence="19">
    <location>
        <begin position="20"/>
        <end position="41"/>
    </location>
</feature>
<name>A0A642URN9_9ASCO</name>
<evidence type="ECO:0000256" key="7">
    <source>
        <dbReference type="ARBA" id="ARBA00022763"/>
    </source>
</evidence>
<comment type="catalytic activity">
    <reaction evidence="17 18">
        <text>ATP + H2O = ADP + phosphate + H(+)</text>
        <dbReference type="Rhea" id="RHEA:13065"/>
        <dbReference type="ChEBI" id="CHEBI:15377"/>
        <dbReference type="ChEBI" id="CHEBI:15378"/>
        <dbReference type="ChEBI" id="CHEBI:30616"/>
        <dbReference type="ChEBI" id="CHEBI:43474"/>
        <dbReference type="ChEBI" id="CHEBI:456216"/>
        <dbReference type="EC" id="3.6.4.12"/>
    </reaction>
</comment>
<keyword evidence="9 18" id="KW-0347">Helicase</keyword>
<evidence type="ECO:0000256" key="17">
    <source>
        <dbReference type="ARBA" id="ARBA00047995"/>
    </source>
</evidence>
<keyword evidence="24" id="KW-1185">Reference proteome</keyword>
<dbReference type="InterPro" id="IPR011604">
    <property type="entry name" value="PDDEXK-like_dom_sf"/>
</dbReference>
<dbReference type="InterPro" id="IPR041679">
    <property type="entry name" value="DNA2/NAM7-like_C"/>
</dbReference>
<evidence type="ECO:0000256" key="5">
    <source>
        <dbReference type="ARBA" id="ARBA00022723"/>
    </source>
</evidence>
<dbReference type="CDD" id="cd22318">
    <property type="entry name" value="DNA2_N-like"/>
    <property type="match status" value="1"/>
</dbReference>
<keyword evidence="15 18" id="KW-0539">Nucleus</keyword>
<reference evidence="23" key="1">
    <citation type="journal article" date="2019" name="G3 (Bethesda)">
        <title>Genome Assemblies of Two Rare Opportunistic Yeast Pathogens: Diutina rugosa (syn. Candida rugosa) and Trichomonascus ciferrii (syn. Candida ciferrii).</title>
        <authorList>
            <person name="Mixao V."/>
            <person name="Saus E."/>
            <person name="Hansen A.P."/>
            <person name="Lass-Florl C."/>
            <person name="Gabaldon T."/>
        </authorList>
    </citation>
    <scope>NUCLEOTIDE SEQUENCE</scope>
    <source>
        <strain evidence="23">CBS 4856</strain>
    </source>
</reference>
<feature type="domain" description="DNA2/NAM7 helicase-like C-terminal" evidence="22">
    <location>
        <begin position="1172"/>
        <end position="1227"/>
    </location>
</feature>
<keyword evidence="7 18" id="KW-0227">DNA damage</keyword>
<dbReference type="GO" id="GO:0005737">
    <property type="term" value="C:cytoplasm"/>
    <property type="evidence" value="ECO:0007669"/>
    <property type="project" value="TreeGrafter"/>
</dbReference>
<comment type="caution">
    <text evidence="23">The sequence shown here is derived from an EMBL/GenBank/DDBJ whole genome shotgun (WGS) entry which is preliminary data.</text>
</comment>
<dbReference type="Pfam" id="PF13086">
    <property type="entry name" value="AAA_11"/>
    <property type="match status" value="2"/>
</dbReference>
<evidence type="ECO:0000256" key="1">
    <source>
        <dbReference type="ARBA" id="ARBA00001966"/>
    </source>
</evidence>
<dbReference type="GO" id="GO:0071932">
    <property type="term" value="P:replication fork reversal"/>
    <property type="evidence" value="ECO:0007669"/>
    <property type="project" value="TreeGrafter"/>
</dbReference>
<keyword evidence="4 18" id="KW-0235">DNA replication</keyword>
<evidence type="ECO:0000256" key="18">
    <source>
        <dbReference type="RuleBase" id="RU367041"/>
    </source>
</evidence>
<dbReference type="GO" id="GO:0016887">
    <property type="term" value="F:ATP hydrolysis activity"/>
    <property type="evidence" value="ECO:0007669"/>
    <property type="project" value="RHEA"/>
</dbReference>
<dbReference type="GO" id="GO:0017108">
    <property type="term" value="F:5'-flap endonuclease activity"/>
    <property type="evidence" value="ECO:0007669"/>
    <property type="project" value="UniProtKB-UniRule"/>
</dbReference>
<dbReference type="GO" id="GO:0033567">
    <property type="term" value="P:DNA replication, Okazaki fragment processing"/>
    <property type="evidence" value="ECO:0007669"/>
    <property type="project" value="UniProtKB-UniRule"/>
</dbReference>
<keyword evidence="11 18" id="KW-0408">Iron</keyword>
<evidence type="ECO:0000259" key="21">
    <source>
        <dbReference type="Pfam" id="PF13086"/>
    </source>
</evidence>
<dbReference type="InterPro" id="IPR045055">
    <property type="entry name" value="DNA2/NAM7-like"/>
</dbReference>
<proteinExistence type="inferred from homology"/>
<dbReference type="GO" id="GO:0005694">
    <property type="term" value="C:chromosome"/>
    <property type="evidence" value="ECO:0007669"/>
    <property type="project" value="UniProtKB-SubCell"/>
</dbReference>
<dbReference type="CDD" id="cd18041">
    <property type="entry name" value="DEXXQc_DNA2"/>
    <property type="match status" value="1"/>
</dbReference>
<keyword evidence="14 18" id="KW-0234">DNA repair</keyword>
<evidence type="ECO:0000259" key="20">
    <source>
        <dbReference type="Pfam" id="PF08696"/>
    </source>
</evidence>
<dbReference type="GO" id="GO:0003677">
    <property type="term" value="F:DNA binding"/>
    <property type="evidence" value="ECO:0007669"/>
    <property type="project" value="UniProtKB-UniRule"/>
</dbReference>
<organism evidence="23 24">
    <name type="scientific">Trichomonascus ciferrii</name>
    <dbReference type="NCBI Taxonomy" id="44093"/>
    <lineage>
        <taxon>Eukaryota</taxon>
        <taxon>Fungi</taxon>
        <taxon>Dikarya</taxon>
        <taxon>Ascomycota</taxon>
        <taxon>Saccharomycotina</taxon>
        <taxon>Dipodascomycetes</taxon>
        <taxon>Dipodascales</taxon>
        <taxon>Trichomonascaceae</taxon>
        <taxon>Trichomonascus</taxon>
        <taxon>Trichomonascus ciferrii complex</taxon>
    </lineage>
</organism>
<evidence type="ECO:0000256" key="6">
    <source>
        <dbReference type="ARBA" id="ARBA00022741"/>
    </source>
</evidence>
<dbReference type="SUPFAM" id="SSF52540">
    <property type="entry name" value="P-loop containing nucleoside triphosphate hydrolases"/>
    <property type="match status" value="1"/>
</dbReference>
<evidence type="ECO:0000256" key="15">
    <source>
        <dbReference type="ARBA" id="ARBA00023242"/>
    </source>
</evidence>
<evidence type="ECO:0000256" key="13">
    <source>
        <dbReference type="ARBA" id="ARBA00023125"/>
    </source>
</evidence>
<feature type="domain" description="DNA replication factor Dna2 N-terminal" evidence="20">
    <location>
        <begin position="430"/>
        <end position="635"/>
    </location>
</feature>
<feature type="domain" description="DNA2/NAM7 helicase helicase" evidence="21">
    <location>
        <begin position="1097"/>
        <end position="1164"/>
    </location>
</feature>
<evidence type="ECO:0000256" key="16">
    <source>
        <dbReference type="ARBA" id="ARBA00023268"/>
    </source>
</evidence>
<dbReference type="VEuPathDB" id="FungiDB:TRICI_005556"/>
<evidence type="ECO:0000256" key="19">
    <source>
        <dbReference type="SAM" id="MobiDB-lite"/>
    </source>
</evidence>
<protein>
    <recommendedName>
        <fullName evidence="18">DNA replication ATP-dependent helicase/nuclease</fullName>
        <ecNumber evidence="18">3.1.-.-</ecNumber>
        <ecNumber evidence="18">3.6.4.12</ecNumber>
    </recommendedName>
</protein>
<feature type="compositionally biased region" description="Basic and acidic residues" evidence="19">
    <location>
        <begin position="355"/>
        <end position="386"/>
    </location>
</feature>
<accession>A0A642URN9</accession>
<comment type="similarity">
    <text evidence="2 18">Belongs to the DNA2/NAM7 helicase family.</text>
</comment>
<evidence type="ECO:0000256" key="11">
    <source>
        <dbReference type="ARBA" id="ARBA00023004"/>
    </source>
</evidence>
<comment type="cofactor">
    <cofactor evidence="1">
        <name>[4Fe-4S] cluster</name>
        <dbReference type="ChEBI" id="CHEBI:49883"/>
    </cofactor>
</comment>
<evidence type="ECO:0000256" key="8">
    <source>
        <dbReference type="ARBA" id="ARBA00022801"/>
    </source>
</evidence>
<dbReference type="GO" id="GO:0046872">
    <property type="term" value="F:metal ion binding"/>
    <property type="evidence" value="ECO:0007669"/>
    <property type="project" value="UniProtKB-UniRule"/>
</dbReference>
<keyword evidence="16 18" id="KW-0511">Multifunctional enzyme</keyword>
<dbReference type="InterPro" id="IPR014808">
    <property type="entry name" value="DNA_replication_fac_Dna2_N"/>
</dbReference>
<dbReference type="Proteomes" id="UP000761534">
    <property type="component" value="Unassembled WGS sequence"/>
</dbReference>
<evidence type="ECO:0000313" key="24">
    <source>
        <dbReference type="Proteomes" id="UP000761534"/>
    </source>
</evidence>
<dbReference type="FunFam" id="3.40.50.300:FF:001170">
    <property type="entry name" value="DNA replication helicase Dna2"/>
    <property type="match status" value="1"/>
</dbReference>
<feature type="region of interest" description="Disordered" evidence="19">
    <location>
        <begin position="113"/>
        <end position="264"/>
    </location>
</feature>
<dbReference type="GO" id="GO:0005524">
    <property type="term" value="F:ATP binding"/>
    <property type="evidence" value="ECO:0007669"/>
    <property type="project" value="UniProtKB-UniRule"/>
</dbReference>
<sequence length="1255" mass="141885">MPPQFDFGPLPTGAEASSGEDGSQQKGKARLSSSSNVQLSPGKNKRTKAEMKTPVKTYGYLESKQHRNQELSSAGDEASVKWQSSSPVRPEEDCLNCLPRNELAINTFAESVPISDPTTDLDNKFKSLSRSNSDLKNTRKRAAGGRLRPSNPEKARHLFSPGYRRSYSAEAFRPGAGRRGLGDLLVDSNVSRSRSETQPKRDNDPFSIQAEDDSGDDTELAKALAATPSSPPIRAEDLGIDNKENIAPLNDQEEDEEEEDDDDFDMTVLNEQIKRREASQSFTAAKAVDPRSETDSSEFDELELVNYLQAKGYPDVSKEDVEPIGGDDERLPKAEDFEDDESDSDMDIDAAVGKLIEERDKENNSRADFKNAKSVRTRQDSPERPSFKCVVNKPNLHRYVVMSVEEGTYSPEKFPNLVRDQLVLTVMDTTTIRKTVYLRDEWLAVTPQTGDVIQVVGNYDSSETAIVVEKDNQNLFILHPDYLVNCTHIAESFYCQRKVVIRDRMRSAADLPNKAMFYGDVIHLLFQTCLAEGDFSDKFMKTTLRRLVETQFFETLLLIGLKLKDTLEELEDRLPQLQRWNSIYFRYEPLQTSTVFEHRNPNSMALVSASKVIAIEEEVWSPLFGLKGKIDVTMQTTLRDGVIRGNYLAPLEIKTSTNTRSMAHRAQTTLYSLLLSDRYGIPIKHGLLVYSHAGEVVRIPNFQDEIRNLLSRRNEVALYSKNNSTYPEMVRAPEKCRTCNRRDVCMLFHKIVEDGTEESSGVDEIFTYETEHITDTHKDFFRHWNDLLDKEGQDMNRHLKEIWTMTSQEREQVGRCFGELIIKPTTGGAKQASNGRYTYQLTRTDTNDRINYNYNDSHLTSGDLIIVSDESGKICLSRGILRNVNRFEIEVETYSAIEFVATRLAGFQRDDNQLFKSVVPGKNEKVAGQKLKFRIDKDEFGHAMALARNNLAQLFTRDDGDQKTRELVVEKRAPRFDVSKKVEYSDEVKKFNPDQQRAIDMAMMAEDYTLILGMPGTGKTTTIAALIRSIVAQNKTVLIASYTHSAVDNILIKIKDSGFKIARIGSKGRVHPEVAHMVPSVDITLDGDLEDLEHKVKSAYYDPPVVATTCLAINNWIFTKRKFDYCIIDEASQVTLPTCIGPLRYADKFILVGDHYQLSPLVKSADALSGGLDLSLFKYLCETHPSAVVNLAHQYRMCEDIMFLSNNLIYDGQLKCGTKEVAEQVLQIPDKPNLSKFTAENLPDNDWLGYVMKEE</sequence>